<feature type="active site" description="For RuvC-like nuclease domain" evidence="12">
    <location>
        <position position="59"/>
    </location>
</feature>
<evidence type="ECO:0000256" key="10">
    <source>
        <dbReference type="ARBA" id="ARBA00023211"/>
    </source>
</evidence>
<dbReference type="GO" id="GO:0043571">
    <property type="term" value="P:maintenance of CRISPR repeat elements"/>
    <property type="evidence" value="ECO:0007669"/>
    <property type="project" value="UniProtKB-UniRule"/>
</dbReference>
<evidence type="ECO:0000256" key="12">
    <source>
        <dbReference type="HAMAP-Rule" id="MF_01480"/>
    </source>
</evidence>
<comment type="cofactor">
    <cofactor evidence="1">
        <name>Mg(2+)</name>
        <dbReference type="ChEBI" id="CHEBI:18420"/>
    </cofactor>
</comment>
<dbReference type="GO" id="GO:0003677">
    <property type="term" value="F:DNA binding"/>
    <property type="evidence" value="ECO:0007669"/>
    <property type="project" value="UniProtKB-UniRule"/>
</dbReference>
<keyword evidence="4 12" id="KW-0255">Endonuclease</keyword>
<dbReference type="InterPro" id="IPR028629">
    <property type="entry name" value="Cas9"/>
</dbReference>
<dbReference type="Pfam" id="PF13395">
    <property type="entry name" value="HNH_4"/>
    <property type="match status" value="1"/>
</dbReference>
<evidence type="ECO:0000256" key="6">
    <source>
        <dbReference type="ARBA" id="ARBA00022842"/>
    </source>
</evidence>
<organism evidence="15 16">
    <name type="scientific">Rubritalea squalenifaciens DSM 18772</name>
    <dbReference type="NCBI Taxonomy" id="1123071"/>
    <lineage>
        <taxon>Bacteria</taxon>
        <taxon>Pseudomonadati</taxon>
        <taxon>Verrucomicrobiota</taxon>
        <taxon>Verrucomicrobiia</taxon>
        <taxon>Verrucomicrobiales</taxon>
        <taxon>Rubritaleaceae</taxon>
        <taxon>Rubritalea</taxon>
    </lineage>
</organism>
<keyword evidence="3" id="KW-0479">Metal-binding</keyword>
<dbReference type="InterPro" id="IPR003615">
    <property type="entry name" value="HNH_nuc"/>
</dbReference>
<keyword evidence="10" id="KW-0464">Manganese</keyword>
<name>A0A1M6BQU8_9BACT</name>
<keyword evidence="9 12" id="KW-0238">DNA-binding</keyword>
<comment type="domain">
    <text evidence="12">Has 2 endonuclease domains. The discontinuous RuvC-like domain cleaves the target DNA noncomplementary to crRNA while the HNH nuclease domain cleaves the target DNA complementary to crRNA.</text>
</comment>
<comment type="function">
    <text evidence="12">CRISPR (clustered regularly interspaced short palindromic repeat) is an adaptive immune system that provides protection against mobile genetic elements (viruses, transposable elements and conjugative plasmids). CRISPR clusters contain spacers, sequences complementary to antecedent mobile elements, and target invading nucleic acids. CRISPR clusters are transcribed and processed into CRISPR RNA (crRNA). In type II CRISPR systems correct processing of pre-crRNA requires a trans-encoded small RNA (tracrRNA), endogenous ribonuclease 3 (rnc) and this protein. The tracrRNA serves as a guide for ribonuclease 3-aided processing of pre-crRNA. Subsequently Cas9/crRNA/tracrRNA endonucleolytically cleaves linear or circular dsDNA target complementary to the spacer; Cas9 is inactive in the absence of the 2 guide RNAs (gRNA). Cas9 recognizes the protospacer adjacent motif (PAM) in the CRISPR repeat sequences to help distinguish self versus nonself, as targets within the bacterial CRISPR locus do not have PAMs. PAM recognition is also required for catalytic activity.</text>
</comment>
<evidence type="ECO:0000256" key="7">
    <source>
        <dbReference type="ARBA" id="ARBA00022884"/>
    </source>
</evidence>
<dbReference type="EC" id="3.1.-.-" evidence="12"/>
<dbReference type="GO" id="GO:0016787">
    <property type="term" value="F:hydrolase activity"/>
    <property type="evidence" value="ECO:0007669"/>
    <property type="project" value="UniProtKB-KW"/>
</dbReference>
<keyword evidence="8 12" id="KW-0051">Antiviral defense</keyword>
<dbReference type="EMBL" id="FQYR01000002">
    <property type="protein sequence ID" value="SHI50943.1"/>
    <property type="molecule type" value="Genomic_DNA"/>
</dbReference>
<evidence type="ECO:0000256" key="3">
    <source>
        <dbReference type="ARBA" id="ARBA00022723"/>
    </source>
</evidence>
<reference evidence="15 16" key="1">
    <citation type="submission" date="2016-11" db="EMBL/GenBank/DDBJ databases">
        <authorList>
            <person name="Jaros S."/>
            <person name="Januszkiewicz K."/>
            <person name="Wedrychowicz H."/>
        </authorList>
    </citation>
    <scope>NUCLEOTIDE SEQUENCE [LARGE SCALE GENOMIC DNA]</scope>
    <source>
        <strain evidence="15 16">DSM 18772</strain>
    </source>
</reference>
<evidence type="ECO:0000313" key="16">
    <source>
        <dbReference type="Proteomes" id="UP000184510"/>
    </source>
</evidence>
<evidence type="ECO:0000256" key="9">
    <source>
        <dbReference type="ARBA" id="ARBA00023125"/>
    </source>
</evidence>
<feature type="domain" description="HNH Cas9-type" evidence="14">
    <location>
        <begin position="603"/>
        <end position="749"/>
    </location>
</feature>
<dbReference type="NCBIfam" id="TIGR01865">
    <property type="entry name" value="cas_Csn1"/>
    <property type="match status" value="1"/>
</dbReference>
<dbReference type="Pfam" id="PF18470">
    <property type="entry name" value="Cas9_a"/>
    <property type="match status" value="1"/>
</dbReference>
<dbReference type="InterPro" id="IPR040619">
    <property type="entry name" value="Cas9_alpha-helical_lobe"/>
</dbReference>
<comment type="similarity">
    <text evidence="12">Belongs to the CRISPR-associated Cas9 family.</text>
</comment>
<dbReference type="InterPro" id="IPR036397">
    <property type="entry name" value="RNaseH_sf"/>
</dbReference>
<dbReference type="GO" id="GO:0003723">
    <property type="term" value="F:RNA binding"/>
    <property type="evidence" value="ECO:0007669"/>
    <property type="project" value="UniProtKB-UniRule"/>
</dbReference>
<dbReference type="InParanoid" id="A0A1M6BQU8"/>
<feature type="active site" description="Proton acceptor for HNH nuclease domain" evidence="12">
    <location>
        <position position="674"/>
    </location>
</feature>
<evidence type="ECO:0000256" key="5">
    <source>
        <dbReference type="ARBA" id="ARBA00022801"/>
    </source>
</evidence>
<dbReference type="GO" id="GO:0004519">
    <property type="term" value="F:endonuclease activity"/>
    <property type="evidence" value="ECO:0007669"/>
    <property type="project" value="UniProtKB-UniRule"/>
</dbReference>
<evidence type="ECO:0000256" key="13">
    <source>
        <dbReference type="SAM" id="MobiDB-lite"/>
    </source>
</evidence>
<dbReference type="STRING" id="1123071.SAMN02745181_0283"/>
<dbReference type="PROSITE" id="PS51749">
    <property type="entry name" value="HNH_CAS9"/>
    <property type="match status" value="1"/>
</dbReference>
<dbReference type="HAMAP" id="MF_01480">
    <property type="entry name" value="Cas9"/>
    <property type="match status" value="1"/>
</dbReference>
<dbReference type="AlphaFoldDB" id="A0A1M6BQU8"/>
<gene>
    <name evidence="12" type="primary">cas9</name>
    <name evidence="15" type="ORF">SAMN02745181_0283</name>
</gene>
<comment type="caution">
    <text evidence="12">Lacks conserved residue(s) required for the propagation of feature annotation.</text>
</comment>
<evidence type="ECO:0000256" key="2">
    <source>
        <dbReference type="ARBA" id="ARBA00022722"/>
    </source>
</evidence>
<protein>
    <recommendedName>
        <fullName evidence="12">CRISPR-associated endonuclease Cas9</fullName>
        <ecNumber evidence="12">3.1.-.-</ecNumber>
    </recommendedName>
</protein>
<dbReference type="Proteomes" id="UP000184510">
    <property type="component" value="Unassembled WGS sequence"/>
</dbReference>
<dbReference type="Gene3D" id="3.30.420.10">
    <property type="entry name" value="Ribonuclease H-like superfamily/Ribonuclease H"/>
    <property type="match status" value="3"/>
</dbReference>
<dbReference type="GO" id="GO:0046872">
    <property type="term" value="F:metal ion binding"/>
    <property type="evidence" value="ECO:0007669"/>
    <property type="project" value="UniProtKB-UniRule"/>
</dbReference>
<dbReference type="InterPro" id="IPR041383">
    <property type="entry name" value="RuvC_III"/>
</dbReference>
<keyword evidence="2 12" id="KW-0540">Nuclease</keyword>
<proteinExistence type="inferred from homology"/>
<keyword evidence="6" id="KW-0460">Magnesium</keyword>
<feature type="region of interest" description="Disordered" evidence="13">
    <location>
        <begin position="598"/>
        <end position="624"/>
    </location>
</feature>
<keyword evidence="7 12" id="KW-0694">RNA-binding</keyword>
<feature type="compositionally biased region" description="Basic and acidic residues" evidence="13">
    <location>
        <begin position="606"/>
        <end position="624"/>
    </location>
</feature>
<dbReference type="GO" id="GO:0051607">
    <property type="term" value="P:defense response to virus"/>
    <property type="evidence" value="ECO:0007669"/>
    <property type="project" value="UniProtKB-UniRule"/>
</dbReference>
<comment type="subunit">
    <text evidence="11 12">Monomer. Binds crRNA and tracrRNA.</text>
</comment>
<evidence type="ECO:0000256" key="8">
    <source>
        <dbReference type="ARBA" id="ARBA00023118"/>
    </source>
</evidence>
<keyword evidence="5 12" id="KW-0378">Hydrolase</keyword>
<sequence>MSKKKAGCSVEQRPLNLIIATKRTTNSDQLPNAEYAWTAAGSTYKCSNMNPSKYTLGLDMGVASIGWAVVSQEDKFIDCGVRVFPAGLDNFNSAKEKHPNMDRRSARGMRRRIRRKAERKKLIKGILQQLGWMPKDPVALDQWMAMDVYELRSRAIHEQISLDELGRIILHLNQRRGFLSLRKAEEDSSDKETQGMLGEIKEFQKEIDSSGAQTVGNYLYQIYQKEGIHTSLRNRNNNRRLNRSMLYHEFDLIWNTQQAYYPDTLTEQLRYGSLGKKEKPTKVVKPVPLEDGRNLLDQFGIENLTFFQRKVYWPAGSIGQCELEPEEKRAPVADRRFQEFRMLQEVNNLRVLDDSNPRHPEERKLTPEERNATIAYLTGKKEVTFDALKKHLCKHRALQASLPDSPAQLKFNLEAGGRTKISATPTDHTLSARKTLAKDWNALPEDTKNRIVEILTAPAATDDDIAENLSTLSELTDDQRDKLLRTVLPSGYCNLSVVALEKLLPHMRQGKVYMAKDQSDSALHAAGYKRRDEEQTSTFDLLPNFAQLTDPKSSFYDPHQVIINNPVVLRSLTELRKIVNGLIRKYGKPHKIHLEMARSLKMSPKQRSEHQKRNRQHEKERDAARKDIEKLGIIPNNDAIILYRLWKEQDKLCVYSGKPISISQLFNGEVDIDHIYPFSQSADNSLSNKVVCLSQENRDKGQRLPYTWLAHSDPEKYEAALQRAKKLPGGKYKRFIAQQIPEGFVNRDLNDTAWMAKAARQYLSHLFERPHHILCTKGNHTSTLRNQWELHSLLRHDELDLKNRDDHRHHALDAIVIALCTQDRIQEITRKLKHELKVKEAREEGKRVFHFRAEGERLEIPWHNFRLDVAERLNSIWVSHRPSRKVSGALHKETNYGKTAEGKLVLRKPVQSLSKKEVEGICDDTIRDIVRSYIHEAGGDLAALKAISADAPLTMPSGIPIRKVRTAIPYAHITIRPGSPHETHVQSASTHHLAIFSLGEGKFHFEPVTLYEATRRQRHREPLVQKSYADMPPEAEFLFHLCSGDSILAEIDGTDQLFVFNTMATSTGQVWFAHHTDAAQGHKDPDTGQSLLRSCMPGSFAKKFPNARKVTVLPTGEIRDA</sequence>
<evidence type="ECO:0000256" key="1">
    <source>
        <dbReference type="ARBA" id="ARBA00001946"/>
    </source>
</evidence>
<evidence type="ECO:0000256" key="11">
    <source>
        <dbReference type="ARBA" id="ARBA00046380"/>
    </source>
</evidence>
<keyword evidence="16" id="KW-1185">Reference proteome</keyword>
<dbReference type="InterPro" id="IPR033114">
    <property type="entry name" value="HNH_CAS9"/>
</dbReference>
<evidence type="ECO:0000259" key="14">
    <source>
        <dbReference type="PROSITE" id="PS51749"/>
    </source>
</evidence>
<dbReference type="Pfam" id="PF18541">
    <property type="entry name" value="RuvC_III"/>
    <property type="match status" value="1"/>
</dbReference>
<evidence type="ECO:0000256" key="4">
    <source>
        <dbReference type="ARBA" id="ARBA00022759"/>
    </source>
</evidence>
<evidence type="ECO:0000313" key="15">
    <source>
        <dbReference type="EMBL" id="SHI50943.1"/>
    </source>
</evidence>
<accession>A0A1M6BQU8</accession>